<evidence type="ECO:0000313" key="3">
    <source>
        <dbReference type="Proteomes" id="UP001396334"/>
    </source>
</evidence>
<evidence type="ECO:0000256" key="1">
    <source>
        <dbReference type="SAM" id="MobiDB-lite"/>
    </source>
</evidence>
<dbReference type="EMBL" id="JBBPBN010000041">
    <property type="protein sequence ID" value="KAK8998513.1"/>
    <property type="molecule type" value="Genomic_DNA"/>
</dbReference>
<reference evidence="2 3" key="1">
    <citation type="journal article" date="2024" name="G3 (Bethesda)">
        <title>Genome assembly of Hibiscus sabdariffa L. provides insights into metabolisms of medicinal natural products.</title>
        <authorList>
            <person name="Kim T."/>
        </authorList>
    </citation>
    <scope>NUCLEOTIDE SEQUENCE [LARGE SCALE GENOMIC DNA]</scope>
    <source>
        <strain evidence="2">TK-2024</strain>
        <tissue evidence="2">Old leaves</tissue>
    </source>
</reference>
<feature type="region of interest" description="Disordered" evidence="1">
    <location>
        <begin position="12"/>
        <end position="46"/>
    </location>
</feature>
<feature type="compositionally biased region" description="Polar residues" evidence="1">
    <location>
        <begin position="14"/>
        <end position="26"/>
    </location>
</feature>
<proteinExistence type="predicted"/>
<comment type="caution">
    <text evidence="2">The sequence shown here is derived from an EMBL/GenBank/DDBJ whole genome shotgun (WGS) entry which is preliminary data.</text>
</comment>
<organism evidence="2 3">
    <name type="scientific">Hibiscus sabdariffa</name>
    <name type="common">roselle</name>
    <dbReference type="NCBI Taxonomy" id="183260"/>
    <lineage>
        <taxon>Eukaryota</taxon>
        <taxon>Viridiplantae</taxon>
        <taxon>Streptophyta</taxon>
        <taxon>Embryophyta</taxon>
        <taxon>Tracheophyta</taxon>
        <taxon>Spermatophyta</taxon>
        <taxon>Magnoliopsida</taxon>
        <taxon>eudicotyledons</taxon>
        <taxon>Gunneridae</taxon>
        <taxon>Pentapetalae</taxon>
        <taxon>rosids</taxon>
        <taxon>malvids</taxon>
        <taxon>Malvales</taxon>
        <taxon>Malvaceae</taxon>
        <taxon>Malvoideae</taxon>
        <taxon>Hibiscus</taxon>
    </lineage>
</organism>
<gene>
    <name evidence="2" type="ORF">V6N11_083901</name>
</gene>
<name>A0ABR2QCY6_9ROSI</name>
<keyword evidence="3" id="KW-1185">Reference proteome</keyword>
<accession>A0ABR2QCY6</accession>
<dbReference type="Proteomes" id="UP001396334">
    <property type="component" value="Unassembled WGS sequence"/>
</dbReference>
<protein>
    <submittedName>
        <fullName evidence="2">Uncharacterized protein</fullName>
    </submittedName>
</protein>
<sequence>MVPSLPLYVLPGTSIETSPVSSSNQVPPKASPSVDIPLHENNDDSVDVPTEGSNYVDNDDNCHNFVDSDAHSCHTKVVDQQPFTPLFVSSMHSHTSAAAVDLENASHGDNDLQNGANEAVVSGDTALIAAATSNIHSMITRSKTAWSSSSSSSVVTLRGGATSFDFCFKQNASLSRRNLGGLV</sequence>
<evidence type="ECO:0000313" key="2">
    <source>
        <dbReference type="EMBL" id="KAK8998513.1"/>
    </source>
</evidence>